<protein>
    <submittedName>
        <fullName evidence="3">Uncharacterized protein</fullName>
    </submittedName>
</protein>
<evidence type="ECO:0000256" key="1">
    <source>
        <dbReference type="SAM" id="MobiDB-lite"/>
    </source>
</evidence>
<evidence type="ECO:0000256" key="2">
    <source>
        <dbReference type="SAM" id="SignalP"/>
    </source>
</evidence>
<organism evidence="3 4">
    <name type="scientific">Edhazardia aedis (strain USNM 41457)</name>
    <name type="common">Microsporidian parasite</name>
    <dbReference type="NCBI Taxonomy" id="1003232"/>
    <lineage>
        <taxon>Eukaryota</taxon>
        <taxon>Fungi</taxon>
        <taxon>Fungi incertae sedis</taxon>
        <taxon>Microsporidia</taxon>
        <taxon>Edhazardia</taxon>
    </lineage>
</organism>
<accession>J8ZX02</accession>
<dbReference type="InParanoid" id="J8ZX02"/>
<feature type="signal peptide" evidence="2">
    <location>
        <begin position="1"/>
        <end position="17"/>
    </location>
</feature>
<comment type="caution">
    <text evidence="3">The sequence shown here is derived from an EMBL/GenBank/DDBJ whole genome shotgun (WGS) entry which is preliminary data.</text>
</comment>
<evidence type="ECO:0000313" key="4">
    <source>
        <dbReference type="Proteomes" id="UP000003163"/>
    </source>
</evidence>
<feature type="region of interest" description="Disordered" evidence="1">
    <location>
        <begin position="78"/>
        <end position="152"/>
    </location>
</feature>
<dbReference type="VEuPathDB" id="MicrosporidiaDB:EDEG_01512"/>
<keyword evidence="2" id="KW-0732">Signal</keyword>
<evidence type="ECO:0000313" key="3">
    <source>
        <dbReference type="EMBL" id="EJW04203.1"/>
    </source>
</evidence>
<name>J8ZX02_EDHAE</name>
<reference evidence="4" key="2">
    <citation type="submission" date="2015-07" db="EMBL/GenBank/DDBJ databases">
        <title>Contrasting host-pathogen interactions and genome evolution in two generalist and specialist microsporidian pathogens of mosquitoes.</title>
        <authorList>
            <consortium name="The Broad Institute Genomics Platform"/>
            <consortium name="The Broad Institute Genome Sequencing Center for Infectious Disease"/>
            <person name="Cuomo C.A."/>
            <person name="Sanscrainte N.D."/>
            <person name="Goldberg J.M."/>
            <person name="Heiman D."/>
            <person name="Young S."/>
            <person name="Zeng Q."/>
            <person name="Becnel J.J."/>
            <person name="Birren B.W."/>
        </authorList>
    </citation>
    <scope>NUCLEOTIDE SEQUENCE [LARGE SCALE GENOMIC DNA]</scope>
    <source>
        <strain evidence="4">USNM 41457</strain>
    </source>
</reference>
<proteinExistence type="predicted"/>
<reference evidence="3 4" key="1">
    <citation type="submission" date="2011-08" db="EMBL/GenBank/DDBJ databases">
        <authorList>
            <person name="Liu Z.J."/>
            <person name="Shi F.L."/>
            <person name="Lu J.Q."/>
            <person name="Li M."/>
            <person name="Wang Z.L."/>
        </authorList>
    </citation>
    <scope>NUCLEOTIDE SEQUENCE [LARGE SCALE GENOMIC DNA]</scope>
    <source>
        <strain evidence="3 4">USNM 41457</strain>
    </source>
</reference>
<sequence>MTIIMAFIRFLLQLVVSYPMRIAAICAGSAFFSEAVLNPFLNRFQNLEIHEKLRKINFLSCVRRNEHAEKILNNCVTSSGTQTSLKSEQNHGTADNELFDDKRGKNSDSDDSFYSARDEFDDYVIDPIIDPTNKDNLTPKEEVSNPSTQLKS</sequence>
<dbReference type="EMBL" id="AFBI03000022">
    <property type="protein sequence ID" value="EJW04203.1"/>
    <property type="molecule type" value="Genomic_DNA"/>
</dbReference>
<dbReference type="Proteomes" id="UP000003163">
    <property type="component" value="Unassembled WGS sequence"/>
</dbReference>
<feature type="chain" id="PRO_5003818902" evidence="2">
    <location>
        <begin position="18"/>
        <end position="152"/>
    </location>
</feature>
<feature type="compositionally biased region" description="Basic and acidic residues" evidence="1">
    <location>
        <begin position="99"/>
        <end position="108"/>
    </location>
</feature>
<dbReference type="AlphaFoldDB" id="J8ZX02"/>
<feature type="compositionally biased region" description="Polar residues" evidence="1">
    <location>
        <begin position="78"/>
        <end position="93"/>
    </location>
</feature>
<dbReference type="HOGENOM" id="CLU_1722338_0_0_1"/>
<gene>
    <name evidence="3" type="ORF">EDEG_01512</name>
</gene>
<keyword evidence="4" id="KW-1185">Reference proteome</keyword>